<accession>A0A561UAZ1</accession>
<sequence>MRKVIDCREFPSEVECSMVFSGEADEVVRAAVAHAVAVHGETDGPELREHVRASLKDELVLQHT</sequence>
<dbReference type="Pfam" id="PF06348">
    <property type="entry name" value="DUF1059"/>
    <property type="match status" value="1"/>
</dbReference>
<evidence type="ECO:0000313" key="1">
    <source>
        <dbReference type="EMBL" id="TWF96523.1"/>
    </source>
</evidence>
<dbReference type="AlphaFoldDB" id="A0A561UAZ1"/>
<proteinExistence type="predicted"/>
<keyword evidence="2" id="KW-1185">Reference proteome</keyword>
<organism evidence="1 2">
    <name type="scientific">Kitasatospora viridis</name>
    <dbReference type="NCBI Taxonomy" id="281105"/>
    <lineage>
        <taxon>Bacteria</taxon>
        <taxon>Bacillati</taxon>
        <taxon>Actinomycetota</taxon>
        <taxon>Actinomycetes</taxon>
        <taxon>Kitasatosporales</taxon>
        <taxon>Streptomycetaceae</taxon>
        <taxon>Kitasatospora</taxon>
    </lineage>
</organism>
<dbReference type="EMBL" id="VIWT01000001">
    <property type="protein sequence ID" value="TWF96523.1"/>
    <property type="molecule type" value="Genomic_DNA"/>
</dbReference>
<dbReference type="InterPro" id="IPR009409">
    <property type="entry name" value="DUF1059"/>
</dbReference>
<name>A0A561UAZ1_9ACTN</name>
<reference evidence="1 2" key="1">
    <citation type="submission" date="2019-06" db="EMBL/GenBank/DDBJ databases">
        <title>Sequencing the genomes of 1000 actinobacteria strains.</title>
        <authorList>
            <person name="Klenk H.-P."/>
        </authorList>
    </citation>
    <scope>NUCLEOTIDE SEQUENCE [LARGE SCALE GENOMIC DNA]</scope>
    <source>
        <strain evidence="1 2">DSM 44826</strain>
    </source>
</reference>
<dbReference type="RefSeq" id="WP_145902867.1">
    <property type="nucleotide sequence ID" value="NZ_BAAAMZ010000004.1"/>
</dbReference>
<evidence type="ECO:0000313" key="2">
    <source>
        <dbReference type="Proteomes" id="UP000317940"/>
    </source>
</evidence>
<comment type="caution">
    <text evidence="1">The sequence shown here is derived from an EMBL/GenBank/DDBJ whole genome shotgun (WGS) entry which is preliminary data.</text>
</comment>
<dbReference type="Proteomes" id="UP000317940">
    <property type="component" value="Unassembled WGS sequence"/>
</dbReference>
<gene>
    <name evidence="1" type="ORF">FHX73_11295</name>
</gene>
<protein>
    <submittedName>
        <fullName evidence="1">Uncharacterized protein DUF1059</fullName>
    </submittedName>
</protein>